<keyword evidence="1 6" id="KW-0808">Transferase</keyword>
<dbReference type="PANTHER" id="PTHR20861">
    <property type="entry name" value="HOMOSERINE/4-DIPHOSPHOCYTIDYL-2-C-METHYL-D-ERYTHRITOL KINASE"/>
    <property type="match status" value="1"/>
</dbReference>
<dbReference type="PANTHER" id="PTHR20861:SF1">
    <property type="entry name" value="HOMOSERINE KINASE"/>
    <property type="match status" value="1"/>
</dbReference>
<evidence type="ECO:0000259" key="5">
    <source>
        <dbReference type="Pfam" id="PF08544"/>
    </source>
</evidence>
<keyword evidence="2" id="KW-0547">Nucleotide-binding</keyword>
<organism evidence="6">
    <name type="scientific">hydrothermal vent metagenome</name>
    <dbReference type="NCBI Taxonomy" id="652676"/>
    <lineage>
        <taxon>unclassified sequences</taxon>
        <taxon>metagenomes</taxon>
        <taxon>ecological metagenomes</taxon>
    </lineage>
</organism>
<evidence type="ECO:0000256" key="3">
    <source>
        <dbReference type="ARBA" id="ARBA00022777"/>
    </source>
</evidence>
<evidence type="ECO:0000256" key="4">
    <source>
        <dbReference type="ARBA" id="ARBA00022840"/>
    </source>
</evidence>
<keyword evidence="4" id="KW-0067">ATP-binding</keyword>
<feature type="domain" description="GHMP kinase C-terminal" evidence="5">
    <location>
        <begin position="46"/>
        <end position="111"/>
    </location>
</feature>
<name>A0A3B1CCY3_9ZZZZ</name>
<evidence type="ECO:0000313" key="6">
    <source>
        <dbReference type="EMBL" id="VAX28079.1"/>
    </source>
</evidence>
<dbReference type="InterPro" id="IPR036554">
    <property type="entry name" value="GHMP_kinase_C_sf"/>
</dbReference>
<dbReference type="EC" id="2.7.1.39" evidence="6"/>
<dbReference type="EMBL" id="UOGD01000403">
    <property type="protein sequence ID" value="VAX28079.1"/>
    <property type="molecule type" value="Genomic_DNA"/>
</dbReference>
<proteinExistence type="predicted"/>
<feature type="non-terminal residue" evidence="6">
    <location>
        <position position="1"/>
    </location>
</feature>
<sequence length="140" mass="14861">LYCTIIYPDIEIKTSEARAILPDYVPLKDMISQTGNIASLIYGLSTSNYDLISRSLNDVVIEPVRSKLITGYNEIKKAAIDAGALGSSISGSGPSLFALSNSESVANKIAADTKAVVDSFGIDSVTYVSKINEVGPKILD</sequence>
<evidence type="ECO:0000256" key="2">
    <source>
        <dbReference type="ARBA" id="ARBA00022741"/>
    </source>
</evidence>
<protein>
    <submittedName>
        <fullName evidence="6">Homoserine kinase</fullName>
        <ecNumber evidence="6">2.7.1.39</ecNumber>
    </submittedName>
</protein>
<dbReference type="Pfam" id="PF08544">
    <property type="entry name" value="GHMP_kinases_C"/>
    <property type="match status" value="1"/>
</dbReference>
<dbReference type="PRINTS" id="PR00958">
    <property type="entry name" value="HOMSERKINASE"/>
</dbReference>
<accession>A0A3B1CCY3</accession>
<gene>
    <name evidence="6" type="ORF">MNBD_IGNAVI01-748</name>
</gene>
<reference evidence="6" key="1">
    <citation type="submission" date="2018-06" db="EMBL/GenBank/DDBJ databases">
        <authorList>
            <person name="Zhirakovskaya E."/>
        </authorList>
    </citation>
    <scope>NUCLEOTIDE SEQUENCE</scope>
</reference>
<dbReference type="GO" id="GO:0005524">
    <property type="term" value="F:ATP binding"/>
    <property type="evidence" value="ECO:0007669"/>
    <property type="project" value="UniProtKB-KW"/>
</dbReference>
<evidence type="ECO:0000256" key="1">
    <source>
        <dbReference type="ARBA" id="ARBA00022679"/>
    </source>
</evidence>
<dbReference type="AlphaFoldDB" id="A0A3B1CCY3"/>
<keyword evidence="3 6" id="KW-0418">Kinase</keyword>
<dbReference type="GO" id="GO:0004413">
    <property type="term" value="F:homoserine kinase activity"/>
    <property type="evidence" value="ECO:0007669"/>
    <property type="project" value="UniProtKB-EC"/>
</dbReference>
<dbReference type="SUPFAM" id="SSF55060">
    <property type="entry name" value="GHMP Kinase, C-terminal domain"/>
    <property type="match status" value="1"/>
</dbReference>
<dbReference type="InterPro" id="IPR013750">
    <property type="entry name" value="GHMP_kinase_C_dom"/>
</dbReference>
<dbReference type="Gene3D" id="3.30.70.890">
    <property type="entry name" value="GHMP kinase, C-terminal domain"/>
    <property type="match status" value="1"/>
</dbReference>